<reference evidence="1 2" key="1">
    <citation type="journal article" date="2018" name="Biotechnol. Adv.">
        <title>Improved genomic resources and new bioinformatic workflow for the carcinogenic parasite Clonorchis sinensis: Biotechnological implications.</title>
        <authorList>
            <person name="Wang D."/>
            <person name="Korhonen P.K."/>
            <person name="Gasser R.B."/>
            <person name="Young N.D."/>
        </authorList>
    </citation>
    <scope>NUCLEOTIDE SEQUENCE [LARGE SCALE GENOMIC DNA]</scope>
    <source>
        <strain evidence="1">Cs-k2</strain>
    </source>
</reference>
<dbReference type="EMBL" id="NIRI02000056">
    <property type="protein sequence ID" value="KAG5444188.1"/>
    <property type="molecule type" value="Genomic_DNA"/>
</dbReference>
<evidence type="ECO:0000313" key="1">
    <source>
        <dbReference type="EMBL" id="KAG5444188.1"/>
    </source>
</evidence>
<proteinExistence type="predicted"/>
<dbReference type="AlphaFoldDB" id="A0A8T1M5E2"/>
<accession>A0A8T1M5E2</accession>
<gene>
    <name evidence="1" type="ORF">CSKR_202949</name>
</gene>
<sequence>RNEDFRATRATAQITQSTTVELRLLSSANKEIDVTTEGTPIRLDILLVDNT</sequence>
<keyword evidence="2" id="KW-1185">Reference proteome</keyword>
<reference evidence="1 2" key="2">
    <citation type="journal article" date="2021" name="Genomics">
        <title>High-quality reference genome for Clonorchis sinensis.</title>
        <authorList>
            <person name="Young N.D."/>
            <person name="Stroehlein A.J."/>
            <person name="Kinkar L."/>
            <person name="Wang T."/>
            <person name="Sohn W.M."/>
            <person name="Chang B.C.H."/>
            <person name="Kaur P."/>
            <person name="Weisz D."/>
            <person name="Dudchenko O."/>
            <person name="Aiden E.L."/>
            <person name="Korhonen P.K."/>
            <person name="Gasser R.B."/>
        </authorList>
    </citation>
    <scope>NUCLEOTIDE SEQUENCE [LARGE SCALE GENOMIC DNA]</scope>
    <source>
        <strain evidence="1">Cs-k2</strain>
    </source>
</reference>
<protein>
    <submittedName>
        <fullName evidence="1">Uncharacterized protein</fullName>
    </submittedName>
</protein>
<feature type="non-terminal residue" evidence="1">
    <location>
        <position position="51"/>
    </location>
</feature>
<evidence type="ECO:0000313" key="2">
    <source>
        <dbReference type="Proteomes" id="UP000286415"/>
    </source>
</evidence>
<comment type="caution">
    <text evidence="1">The sequence shown here is derived from an EMBL/GenBank/DDBJ whole genome shotgun (WGS) entry which is preliminary data.</text>
</comment>
<feature type="non-terminal residue" evidence="1">
    <location>
        <position position="1"/>
    </location>
</feature>
<name>A0A8T1M5E2_CLOSI</name>
<organism evidence="1 2">
    <name type="scientific">Clonorchis sinensis</name>
    <name type="common">Chinese liver fluke</name>
    <dbReference type="NCBI Taxonomy" id="79923"/>
    <lineage>
        <taxon>Eukaryota</taxon>
        <taxon>Metazoa</taxon>
        <taxon>Spiralia</taxon>
        <taxon>Lophotrochozoa</taxon>
        <taxon>Platyhelminthes</taxon>
        <taxon>Trematoda</taxon>
        <taxon>Digenea</taxon>
        <taxon>Opisthorchiida</taxon>
        <taxon>Opisthorchiata</taxon>
        <taxon>Opisthorchiidae</taxon>
        <taxon>Clonorchis</taxon>
    </lineage>
</organism>
<dbReference type="Proteomes" id="UP000286415">
    <property type="component" value="Unassembled WGS sequence"/>
</dbReference>